<keyword evidence="6 8" id="KW-1133">Transmembrane helix</keyword>
<evidence type="ECO:0000256" key="7">
    <source>
        <dbReference type="ARBA" id="ARBA00023136"/>
    </source>
</evidence>
<proteinExistence type="inferred from homology"/>
<dbReference type="PANTHER" id="PTHR30269">
    <property type="entry name" value="TRANSMEMBRANE PROTEIN YFCA"/>
    <property type="match status" value="1"/>
</dbReference>
<comment type="caution">
    <text evidence="9">The sequence shown here is derived from an EMBL/GenBank/DDBJ whole genome shotgun (WGS) entry which is preliminary data.</text>
</comment>
<feature type="transmembrane region" description="Helical" evidence="8">
    <location>
        <begin position="105"/>
        <end position="123"/>
    </location>
</feature>
<dbReference type="AlphaFoldDB" id="A0A229FV75"/>
<sequence length="264" mass="28128">MEFDLFHWTTLLLFVAAFGAGFVDSVAGGGGLIQVPALFAIYPNANPATLLGTNKLGSIGGTLIAAKRYLKVVKLPYFIIIPAIVAAFIGSFSGAAVVKSMSADVFRVLLPIILIALLVYTIKQPSMGMAHAPVVDGRKKIVHALLLGGTIGFYDGFFGPGTGSFLLIGFIRIFGFDFLHASAATKLVNVTTNFAAILLFASFGHIAWQIGFAMMAMNIAGSIFGSHYALRHGNTFIRKVFVGVVAALILKTVFDALRYFEVIA</sequence>
<name>A0A229FV75_9BURK</name>
<feature type="transmembrane region" description="Helical" evidence="8">
    <location>
        <begin position="240"/>
        <end position="260"/>
    </location>
</feature>
<feature type="transmembrane region" description="Helical" evidence="8">
    <location>
        <begin position="77"/>
        <end position="99"/>
    </location>
</feature>
<dbReference type="Proteomes" id="UP000215188">
    <property type="component" value="Unassembled WGS sequence"/>
</dbReference>
<keyword evidence="3" id="KW-0813">Transport</keyword>
<protein>
    <recommendedName>
        <fullName evidence="8">Probable membrane transporter protein</fullName>
    </recommendedName>
</protein>
<comment type="similarity">
    <text evidence="2 8">Belongs to the 4-toluene sulfonate uptake permease (TSUP) (TC 2.A.102) family.</text>
</comment>
<dbReference type="OrthoDB" id="554695at2"/>
<dbReference type="Pfam" id="PF01925">
    <property type="entry name" value="TauE"/>
    <property type="match status" value="1"/>
</dbReference>
<organism evidence="9 10">
    <name type="scientific">Polynucleobacter cosmopolitanus</name>
    <dbReference type="NCBI Taxonomy" id="351345"/>
    <lineage>
        <taxon>Bacteria</taxon>
        <taxon>Pseudomonadati</taxon>
        <taxon>Pseudomonadota</taxon>
        <taxon>Betaproteobacteria</taxon>
        <taxon>Burkholderiales</taxon>
        <taxon>Burkholderiaceae</taxon>
        <taxon>Polynucleobacter</taxon>
    </lineage>
</organism>
<evidence type="ECO:0000256" key="4">
    <source>
        <dbReference type="ARBA" id="ARBA00022475"/>
    </source>
</evidence>
<evidence type="ECO:0000256" key="1">
    <source>
        <dbReference type="ARBA" id="ARBA00004651"/>
    </source>
</evidence>
<dbReference type="RefSeq" id="WP_089514952.1">
    <property type="nucleotide sequence ID" value="NZ_NJGG01000001.1"/>
</dbReference>
<feature type="transmembrane region" description="Helical" evidence="8">
    <location>
        <begin position="6"/>
        <end position="23"/>
    </location>
</feature>
<dbReference type="EMBL" id="NJGG01000001">
    <property type="protein sequence ID" value="OXL15916.1"/>
    <property type="molecule type" value="Genomic_DNA"/>
</dbReference>
<keyword evidence="4 8" id="KW-1003">Cell membrane</keyword>
<dbReference type="GO" id="GO:0005886">
    <property type="term" value="C:plasma membrane"/>
    <property type="evidence" value="ECO:0007669"/>
    <property type="project" value="UniProtKB-SubCell"/>
</dbReference>
<feature type="transmembrane region" description="Helical" evidence="8">
    <location>
        <begin position="144"/>
        <end position="174"/>
    </location>
</feature>
<evidence type="ECO:0000256" key="5">
    <source>
        <dbReference type="ARBA" id="ARBA00022692"/>
    </source>
</evidence>
<evidence type="ECO:0000313" key="10">
    <source>
        <dbReference type="Proteomes" id="UP000215188"/>
    </source>
</evidence>
<evidence type="ECO:0000256" key="2">
    <source>
        <dbReference type="ARBA" id="ARBA00009142"/>
    </source>
</evidence>
<keyword evidence="7 8" id="KW-0472">Membrane</keyword>
<dbReference type="InterPro" id="IPR052017">
    <property type="entry name" value="TSUP"/>
</dbReference>
<gene>
    <name evidence="9" type="ORF">AOC33_02125</name>
</gene>
<dbReference type="InterPro" id="IPR002781">
    <property type="entry name" value="TM_pro_TauE-like"/>
</dbReference>
<accession>A0A229FV75</accession>
<evidence type="ECO:0000256" key="8">
    <source>
        <dbReference type="RuleBase" id="RU363041"/>
    </source>
</evidence>
<feature type="transmembrane region" description="Helical" evidence="8">
    <location>
        <begin position="194"/>
        <end position="219"/>
    </location>
</feature>
<dbReference type="PANTHER" id="PTHR30269:SF0">
    <property type="entry name" value="MEMBRANE TRANSPORTER PROTEIN YFCA-RELATED"/>
    <property type="match status" value="1"/>
</dbReference>
<evidence type="ECO:0000256" key="3">
    <source>
        <dbReference type="ARBA" id="ARBA00022448"/>
    </source>
</evidence>
<evidence type="ECO:0000313" key="9">
    <source>
        <dbReference type="EMBL" id="OXL15916.1"/>
    </source>
</evidence>
<keyword evidence="5 8" id="KW-0812">Transmembrane</keyword>
<comment type="subcellular location">
    <subcellularLocation>
        <location evidence="1 8">Cell membrane</location>
        <topology evidence="1 8">Multi-pass membrane protein</topology>
    </subcellularLocation>
</comment>
<keyword evidence="10" id="KW-1185">Reference proteome</keyword>
<evidence type="ECO:0000256" key="6">
    <source>
        <dbReference type="ARBA" id="ARBA00022989"/>
    </source>
</evidence>
<reference evidence="9 10" key="1">
    <citation type="submission" date="2017-06" db="EMBL/GenBank/DDBJ databases">
        <title>Reclassification of a Polynucleobacter cosmopolitanus strain isolated from tropical Lake Victoria as Polynucleobacter victoriensis comb. nov.</title>
        <authorList>
            <person name="Hahn M.W."/>
        </authorList>
    </citation>
    <scope>NUCLEOTIDE SEQUENCE [LARGE SCALE GENOMIC DNA]</scope>
    <source>
        <strain evidence="9 10">MWH-MoIso2</strain>
    </source>
</reference>